<feature type="domain" description="MucBP" evidence="4">
    <location>
        <begin position="297"/>
        <end position="365"/>
    </location>
</feature>
<feature type="compositionally biased region" description="Basic and acidic residues" evidence="2">
    <location>
        <begin position="127"/>
        <end position="136"/>
    </location>
</feature>
<dbReference type="InterPro" id="IPR009459">
    <property type="entry name" value="MucBP_dom"/>
</dbReference>
<organism evidence="6 7">
    <name type="scientific">Pediococcus argentinicus</name>
    <dbReference type="NCBI Taxonomy" id="480391"/>
    <lineage>
        <taxon>Bacteria</taxon>
        <taxon>Bacillati</taxon>
        <taxon>Bacillota</taxon>
        <taxon>Bacilli</taxon>
        <taxon>Lactobacillales</taxon>
        <taxon>Lactobacillaceae</taxon>
        <taxon>Pediococcus</taxon>
    </lineage>
</organism>
<dbReference type="Pfam" id="PF18483">
    <property type="entry name" value="Lectin_L-type_dom"/>
    <property type="match status" value="1"/>
</dbReference>
<feature type="compositionally biased region" description="Polar residues" evidence="2">
    <location>
        <begin position="1"/>
        <end position="11"/>
    </location>
</feature>
<keyword evidence="3" id="KW-1133">Transmembrane helix</keyword>
<feature type="region of interest" description="Disordered" evidence="2">
    <location>
        <begin position="487"/>
        <end position="639"/>
    </location>
</feature>
<dbReference type="EMBL" id="JQCQ01000009">
    <property type="protein sequence ID" value="KRO25500.1"/>
    <property type="molecule type" value="Genomic_DNA"/>
</dbReference>
<keyword evidence="7" id="KW-1185">Reference proteome</keyword>
<evidence type="ECO:0000313" key="7">
    <source>
        <dbReference type="Proteomes" id="UP000051249"/>
    </source>
</evidence>
<feature type="transmembrane region" description="Helical" evidence="3">
    <location>
        <begin position="646"/>
        <end position="664"/>
    </location>
</feature>
<evidence type="ECO:0000313" key="6">
    <source>
        <dbReference type="EMBL" id="KRO25500.1"/>
    </source>
</evidence>
<evidence type="ECO:0000256" key="2">
    <source>
        <dbReference type="SAM" id="MobiDB-lite"/>
    </source>
</evidence>
<evidence type="ECO:0000256" key="3">
    <source>
        <dbReference type="SAM" id="Phobius"/>
    </source>
</evidence>
<protein>
    <submittedName>
        <fullName evidence="6">Cell surface protein</fullName>
    </submittedName>
</protein>
<dbReference type="Proteomes" id="UP000051249">
    <property type="component" value="Unassembled WGS sequence"/>
</dbReference>
<gene>
    <name evidence="6" type="ORF">IV88_GL001750</name>
</gene>
<comment type="caution">
    <text evidence="6">The sequence shown here is derived from an EMBL/GenBank/DDBJ whole genome shotgun (WGS) entry which is preliminary data.</text>
</comment>
<dbReference type="InterPro" id="IPR041495">
    <property type="entry name" value="Mub_B2"/>
</dbReference>
<sequence length="668" mass="70023">MSNNATATNESKAVAPTSKDSNLGSNQGEVSNKAVMLSKSVSATPNAEDLNNVNKNNLTDYFNVNGNATYDKSTGIVTLTKDSNNQSGNITLKDKINMDESFTLQGQINLGNKPQHAGADGMSFGFHDGDSNEVGRKGGSMGLGGLSSAFGWKADTYWNQLGTSEDTGYFEADPDQFKGNSGKPGYRYDGEGVPFGGFVYTQTNNGIDEALNYVGDDAPAMVINNPANNAFEPIEFKYDGQTKMMTVNFEGNTWSKSVATWIHSGALAFFITASTGGSTNLQQFQMDSFVYVSAASVDVKYIDQNGNKLAEGVASYPNGAYNGNSYTTEQKVIDNYQFIKMGDDSLPANGTLTRNGNNGTVVYVYAPAYSASVKTINQTIDYVDQAGHEVSTSHNSEPVSFVTVTNPVDKTTTVYYSTGKQDVPSIGNDGVPSGSNWIKGTSISFESVTNPEVAGYQVIKNNAPGIDLKAVASQSVAEDGADQHFTVTYAPSEPGTLGKPSEPGTPGKPSEPGTPGKPSEPGTPGKPSEPGTPGKPSEPGTPGKPSEPGTPGKPSEPGTPGKPSEPGTPGKPSEPGTPGKPSEPGTPGKPSEPGIPGKPSEPGIPGKPSEPGISRVPKKTNLINSNRGLSYESEFPQTNDDDLNSSLLSLIGLFVLGLFGIGGYKRRH</sequence>
<dbReference type="Gene3D" id="2.60.120.200">
    <property type="match status" value="1"/>
</dbReference>
<evidence type="ECO:0000259" key="4">
    <source>
        <dbReference type="Pfam" id="PF06458"/>
    </source>
</evidence>
<keyword evidence="3" id="KW-0812">Transmembrane</keyword>
<keyword evidence="3" id="KW-0472">Membrane</keyword>
<feature type="region of interest" description="Disordered" evidence="2">
    <location>
        <begin position="119"/>
        <end position="138"/>
    </location>
</feature>
<keyword evidence="1" id="KW-0677">Repeat</keyword>
<evidence type="ECO:0000256" key="1">
    <source>
        <dbReference type="ARBA" id="ARBA00022737"/>
    </source>
</evidence>
<accession>A0A0R2NJH4</accession>
<dbReference type="Gene3D" id="3.10.20.320">
    <property type="entry name" value="Putative peptidoglycan bound protein (lpxtg motif)"/>
    <property type="match status" value="1"/>
</dbReference>
<feature type="region of interest" description="Disordered" evidence="2">
    <location>
        <begin position="1"/>
        <end position="30"/>
    </location>
</feature>
<dbReference type="PANTHER" id="PTHR10068:SF14">
    <property type="entry name" value="CELL WALL ADHESIN EAP1"/>
    <property type="match status" value="1"/>
</dbReference>
<dbReference type="SUPFAM" id="SSF49899">
    <property type="entry name" value="Concanavalin A-like lectins/glucanases"/>
    <property type="match status" value="1"/>
</dbReference>
<proteinExistence type="predicted"/>
<reference evidence="6 7" key="1">
    <citation type="journal article" date="2015" name="Genome Announc.">
        <title>Expanding the biotechnology potential of lactobacilli through comparative genomics of 213 strains and associated genera.</title>
        <authorList>
            <person name="Sun Z."/>
            <person name="Harris H.M."/>
            <person name="McCann A."/>
            <person name="Guo C."/>
            <person name="Argimon S."/>
            <person name="Zhang W."/>
            <person name="Yang X."/>
            <person name="Jeffery I.B."/>
            <person name="Cooney J.C."/>
            <person name="Kagawa T.F."/>
            <person name="Liu W."/>
            <person name="Song Y."/>
            <person name="Salvetti E."/>
            <person name="Wrobel A."/>
            <person name="Rasinkangas P."/>
            <person name="Parkhill J."/>
            <person name="Rea M.C."/>
            <person name="O'Sullivan O."/>
            <person name="Ritari J."/>
            <person name="Douillard F.P."/>
            <person name="Paul Ross R."/>
            <person name="Yang R."/>
            <person name="Briner A.E."/>
            <person name="Felis G.E."/>
            <person name="de Vos W.M."/>
            <person name="Barrangou R."/>
            <person name="Klaenhammer T.R."/>
            <person name="Caufield P.W."/>
            <person name="Cui Y."/>
            <person name="Zhang H."/>
            <person name="O'Toole P.W."/>
        </authorList>
    </citation>
    <scope>NUCLEOTIDE SEQUENCE [LARGE SCALE GENOMIC DNA]</scope>
    <source>
        <strain evidence="6 7">DSM 23026</strain>
    </source>
</reference>
<dbReference type="PATRIC" id="fig|480391.4.peg.1796"/>
<name>A0A0R2NJH4_9LACO</name>
<dbReference type="AlphaFoldDB" id="A0A0R2NJH4"/>
<dbReference type="Pfam" id="PF17966">
    <property type="entry name" value="Muc_B2"/>
    <property type="match status" value="1"/>
</dbReference>
<dbReference type="PANTHER" id="PTHR10068">
    <property type="entry name" value="BONE MARROW PROTEOGLYCAN"/>
    <property type="match status" value="1"/>
</dbReference>
<dbReference type="Pfam" id="PF06458">
    <property type="entry name" value="MucBP"/>
    <property type="match status" value="1"/>
</dbReference>
<feature type="domain" description="Mub B2-like" evidence="5">
    <location>
        <begin position="372"/>
        <end position="492"/>
    </location>
</feature>
<evidence type="ECO:0000259" key="5">
    <source>
        <dbReference type="Pfam" id="PF17966"/>
    </source>
</evidence>
<feature type="compositionally biased region" description="Polar residues" evidence="2">
    <location>
        <begin position="18"/>
        <end position="30"/>
    </location>
</feature>
<dbReference type="Gene3D" id="2.60.40.4300">
    <property type="match status" value="1"/>
</dbReference>
<dbReference type="InterPro" id="IPR013320">
    <property type="entry name" value="ConA-like_dom_sf"/>
</dbReference>